<comment type="caution">
    <text evidence="1">The sequence shown here is derived from an EMBL/GenBank/DDBJ whole genome shotgun (WGS) entry which is preliminary data.</text>
</comment>
<keyword evidence="2" id="KW-1185">Reference proteome</keyword>
<evidence type="ECO:0000313" key="1">
    <source>
        <dbReference type="EMBL" id="RNA44747.1"/>
    </source>
</evidence>
<accession>A0A3M7TA00</accession>
<protein>
    <submittedName>
        <fullName evidence="1">Uncharacterized protein</fullName>
    </submittedName>
</protein>
<dbReference type="Proteomes" id="UP000276133">
    <property type="component" value="Unassembled WGS sequence"/>
</dbReference>
<dbReference type="EMBL" id="REGN01000060">
    <property type="protein sequence ID" value="RNA44747.1"/>
    <property type="molecule type" value="Genomic_DNA"/>
</dbReference>
<proteinExistence type="predicted"/>
<reference evidence="1 2" key="1">
    <citation type="journal article" date="2018" name="Sci. Rep.">
        <title>Genomic signatures of local adaptation to the degree of environmental predictability in rotifers.</title>
        <authorList>
            <person name="Franch-Gras L."/>
            <person name="Hahn C."/>
            <person name="Garcia-Roger E.M."/>
            <person name="Carmona M.J."/>
            <person name="Serra M."/>
            <person name="Gomez A."/>
        </authorList>
    </citation>
    <scope>NUCLEOTIDE SEQUENCE [LARGE SCALE GENOMIC DNA]</scope>
    <source>
        <strain evidence="1">HYR1</strain>
    </source>
</reference>
<name>A0A3M7TA00_BRAPC</name>
<evidence type="ECO:0000313" key="2">
    <source>
        <dbReference type="Proteomes" id="UP000276133"/>
    </source>
</evidence>
<sequence>MLSIWRPRNLQNSSFTRNSGSRTGHSVKRTCGSASGLAGNNGKSLAIRFPGKRVAIFFYFQRIDRNLLFSNSEKFQIIQTLDLISVLDGTSIKTTRAGTLLCSATHSHTPNNYCLVIYTSSARVACYQVVFAWRKINQLNTGVTKTLEFIEFFASPKSNTALMKSA</sequence>
<gene>
    <name evidence="1" type="ORF">BpHYR1_048009</name>
</gene>
<dbReference type="AlphaFoldDB" id="A0A3M7TA00"/>
<organism evidence="1 2">
    <name type="scientific">Brachionus plicatilis</name>
    <name type="common">Marine rotifer</name>
    <name type="synonym">Brachionus muelleri</name>
    <dbReference type="NCBI Taxonomy" id="10195"/>
    <lineage>
        <taxon>Eukaryota</taxon>
        <taxon>Metazoa</taxon>
        <taxon>Spiralia</taxon>
        <taxon>Gnathifera</taxon>
        <taxon>Rotifera</taxon>
        <taxon>Eurotatoria</taxon>
        <taxon>Monogononta</taxon>
        <taxon>Pseudotrocha</taxon>
        <taxon>Ploima</taxon>
        <taxon>Brachionidae</taxon>
        <taxon>Brachionus</taxon>
    </lineage>
</organism>